<evidence type="ECO:0000256" key="5">
    <source>
        <dbReference type="ARBA" id="ARBA00022989"/>
    </source>
</evidence>
<name>A0A1H1UCT8_9GAMM</name>
<dbReference type="STRING" id="487184.SAMN05216421_2020"/>
<evidence type="ECO:0000256" key="2">
    <source>
        <dbReference type="ARBA" id="ARBA00022448"/>
    </source>
</evidence>
<keyword evidence="10" id="KW-1185">Reference proteome</keyword>
<keyword evidence="6" id="KW-0811">Translocation</keyword>
<evidence type="ECO:0000256" key="3">
    <source>
        <dbReference type="ARBA" id="ARBA00022692"/>
    </source>
</evidence>
<feature type="transmembrane region" description="Helical" evidence="8">
    <location>
        <begin position="12"/>
        <end position="37"/>
    </location>
</feature>
<evidence type="ECO:0000256" key="8">
    <source>
        <dbReference type="SAM" id="Phobius"/>
    </source>
</evidence>
<dbReference type="OrthoDB" id="9816005at2"/>
<comment type="subcellular location">
    <subcellularLocation>
        <location evidence="1">Membrane</location>
        <topology evidence="1">Single-pass membrane protein</topology>
    </subcellularLocation>
</comment>
<evidence type="ECO:0000313" key="10">
    <source>
        <dbReference type="Proteomes" id="UP000243207"/>
    </source>
</evidence>
<proteinExistence type="predicted"/>
<dbReference type="InterPro" id="IPR003369">
    <property type="entry name" value="TatA/B/E"/>
</dbReference>
<dbReference type="RefSeq" id="WP_093394028.1">
    <property type="nucleotide sequence ID" value="NZ_LT629736.1"/>
</dbReference>
<keyword evidence="2" id="KW-0813">Transport</keyword>
<keyword evidence="5 8" id="KW-1133">Transmembrane helix</keyword>
<organism evidence="9 10">
    <name type="scientific">Halopseudomonas xinjiangensis</name>
    <dbReference type="NCBI Taxonomy" id="487184"/>
    <lineage>
        <taxon>Bacteria</taxon>
        <taxon>Pseudomonadati</taxon>
        <taxon>Pseudomonadota</taxon>
        <taxon>Gammaproteobacteria</taxon>
        <taxon>Pseudomonadales</taxon>
        <taxon>Pseudomonadaceae</taxon>
        <taxon>Halopseudomonas</taxon>
    </lineage>
</organism>
<protein>
    <submittedName>
        <fullName evidence="9">Sec-independent protein translocase protein TatB</fullName>
    </submittedName>
</protein>
<dbReference type="AlphaFoldDB" id="A0A1H1UCT8"/>
<evidence type="ECO:0000256" key="1">
    <source>
        <dbReference type="ARBA" id="ARBA00004167"/>
    </source>
</evidence>
<gene>
    <name evidence="9" type="ORF">SAMN05216421_2020</name>
</gene>
<dbReference type="Pfam" id="PF02416">
    <property type="entry name" value="TatA_B_E"/>
    <property type="match status" value="1"/>
</dbReference>
<evidence type="ECO:0000256" key="4">
    <source>
        <dbReference type="ARBA" id="ARBA00022927"/>
    </source>
</evidence>
<evidence type="ECO:0000256" key="7">
    <source>
        <dbReference type="ARBA" id="ARBA00023136"/>
    </source>
</evidence>
<keyword evidence="4" id="KW-0653">Protein transport</keyword>
<accession>A0A1H1UCT8</accession>
<reference evidence="10" key="1">
    <citation type="submission" date="2016-10" db="EMBL/GenBank/DDBJ databases">
        <authorList>
            <person name="Varghese N."/>
            <person name="Submissions S."/>
        </authorList>
    </citation>
    <scope>NUCLEOTIDE SEQUENCE [LARGE SCALE GENOMIC DNA]</scope>
    <source>
        <strain evidence="10">NRRL B-51270</strain>
    </source>
</reference>
<dbReference type="PRINTS" id="PR01506">
    <property type="entry name" value="TATBPROTEIN"/>
</dbReference>
<keyword evidence="3 8" id="KW-0812">Transmembrane</keyword>
<keyword evidence="7 8" id="KW-0472">Membrane</keyword>
<evidence type="ECO:0000313" key="9">
    <source>
        <dbReference type="EMBL" id="SDS70243.1"/>
    </source>
</evidence>
<sequence>MFENGLGEWVLVVMMMLFVLGPKKLIVVMGFVGAVVGRARNTFASVRAEIEKDLPLEEARELGDKIVELRPSNVKRRLEGAVTGKQSETGT</sequence>
<dbReference type="Proteomes" id="UP000243207">
    <property type="component" value="Chromosome I"/>
</dbReference>
<dbReference type="EMBL" id="LT629736">
    <property type="protein sequence ID" value="SDS70243.1"/>
    <property type="molecule type" value="Genomic_DNA"/>
</dbReference>
<evidence type="ECO:0000256" key="6">
    <source>
        <dbReference type="ARBA" id="ARBA00023010"/>
    </source>
</evidence>